<dbReference type="PANTHER" id="PTHR38788:SF3">
    <property type="entry name" value="CLR5 DOMAIN-CONTAINING PROTEIN"/>
    <property type="match status" value="1"/>
</dbReference>
<dbReference type="Pfam" id="PF14420">
    <property type="entry name" value="Clr5"/>
    <property type="match status" value="1"/>
</dbReference>
<feature type="domain" description="Clr5" evidence="1">
    <location>
        <begin position="9"/>
        <end position="61"/>
    </location>
</feature>
<accession>A0ABR3SJF9</accession>
<comment type="caution">
    <text evidence="2">The sequence shown here is derived from an EMBL/GenBank/DDBJ whole genome shotgun (WGS) entry which is preliminary data.</text>
</comment>
<name>A0ABR3SJF9_9PEZI</name>
<evidence type="ECO:0000259" key="1">
    <source>
        <dbReference type="Pfam" id="PF14420"/>
    </source>
</evidence>
<dbReference type="Proteomes" id="UP001521116">
    <property type="component" value="Unassembled WGS sequence"/>
</dbReference>
<organism evidence="2 3">
    <name type="scientific">Neofusicoccum ribis</name>
    <dbReference type="NCBI Taxonomy" id="45134"/>
    <lineage>
        <taxon>Eukaryota</taxon>
        <taxon>Fungi</taxon>
        <taxon>Dikarya</taxon>
        <taxon>Ascomycota</taxon>
        <taxon>Pezizomycotina</taxon>
        <taxon>Dothideomycetes</taxon>
        <taxon>Dothideomycetes incertae sedis</taxon>
        <taxon>Botryosphaeriales</taxon>
        <taxon>Botryosphaeriaceae</taxon>
        <taxon>Neofusicoccum</taxon>
    </lineage>
</organism>
<evidence type="ECO:0000313" key="3">
    <source>
        <dbReference type="Proteomes" id="UP001521116"/>
    </source>
</evidence>
<protein>
    <recommendedName>
        <fullName evidence="1">Clr5 domain-containing protein</fullName>
    </recommendedName>
</protein>
<dbReference type="InterPro" id="IPR025676">
    <property type="entry name" value="Clr5_dom"/>
</dbReference>
<sequence>MDPPEQRCEHDWEAVKPEIERLYMQANMSLRELMESLKTSRGLSATKAQYEAQFKKWNFRKNVLKGQAERQWKTVKWKVEKRKRDGKDSNVYVDGVLPPNKKVKKEMARYNLTTIERLDFGKLSPVIPYGVMFAEIDLKDRLSRLEMPLPSLAENEFQLSNTAVGDRIPHLEWSRKL</sequence>
<reference evidence="2 3" key="1">
    <citation type="submission" date="2024-02" db="EMBL/GenBank/DDBJ databases">
        <title>De novo assembly and annotation of 12 fungi associated with fruit tree decline syndrome in Ontario, Canada.</title>
        <authorList>
            <person name="Sulman M."/>
            <person name="Ellouze W."/>
            <person name="Ilyukhin E."/>
        </authorList>
    </citation>
    <scope>NUCLEOTIDE SEQUENCE [LARGE SCALE GENOMIC DNA]</scope>
    <source>
        <strain evidence="2 3">M1-105</strain>
    </source>
</reference>
<keyword evidence="3" id="KW-1185">Reference proteome</keyword>
<proteinExistence type="predicted"/>
<gene>
    <name evidence="2" type="ORF">SLS56_008660</name>
</gene>
<dbReference type="PANTHER" id="PTHR38788">
    <property type="entry name" value="CLR5 DOMAIN-CONTAINING PROTEIN"/>
    <property type="match status" value="1"/>
</dbReference>
<evidence type="ECO:0000313" key="2">
    <source>
        <dbReference type="EMBL" id="KAL1622613.1"/>
    </source>
</evidence>
<dbReference type="EMBL" id="JAJVDC020000132">
    <property type="protein sequence ID" value="KAL1622613.1"/>
    <property type="molecule type" value="Genomic_DNA"/>
</dbReference>